<feature type="transmembrane region" description="Helical" evidence="10">
    <location>
        <begin position="224"/>
        <end position="248"/>
    </location>
</feature>
<evidence type="ECO:0000256" key="10">
    <source>
        <dbReference type="RuleBase" id="RU366002"/>
    </source>
</evidence>
<feature type="transmembrane region" description="Helical" evidence="10">
    <location>
        <begin position="85"/>
        <end position="108"/>
    </location>
</feature>
<name>A0ABV9UDR4_9ACTN</name>
<feature type="transmembrane region" description="Helical" evidence="10">
    <location>
        <begin position="56"/>
        <end position="78"/>
    </location>
</feature>
<dbReference type="EMBL" id="JBHSIT010000022">
    <property type="protein sequence ID" value="MFC4913984.1"/>
    <property type="molecule type" value="Genomic_DNA"/>
</dbReference>
<reference evidence="13" key="1">
    <citation type="journal article" date="2019" name="Int. J. Syst. Evol. Microbiol.">
        <title>The Global Catalogue of Microorganisms (GCM) 10K type strain sequencing project: providing services to taxonomists for standard genome sequencing and annotation.</title>
        <authorList>
            <consortium name="The Broad Institute Genomics Platform"/>
            <consortium name="The Broad Institute Genome Sequencing Center for Infectious Disease"/>
            <person name="Wu L."/>
            <person name="Ma J."/>
        </authorList>
    </citation>
    <scope>NUCLEOTIDE SEQUENCE [LARGE SCALE GENOMIC DNA]</scope>
    <source>
        <strain evidence="13">KLKA75</strain>
    </source>
</reference>
<organism evidence="12 13">
    <name type="scientific">Actinomadura gamaensis</name>
    <dbReference type="NCBI Taxonomy" id="1763541"/>
    <lineage>
        <taxon>Bacteria</taxon>
        <taxon>Bacillati</taxon>
        <taxon>Actinomycetota</taxon>
        <taxon>Actinomycetes</taxon>
        <taxon>Streptosporangiales</taxon>
        <taxon>Thermomonosporaceae</taxon>
        <taxon>Actinomadura</taxon>
    </lineage>
</organism>
<keyword evidence="7 10" id="KW-0406">Ion transport</keyword>
<keyword evidence="2 10" id="KW-0813">Transport</keyword>
<comment type="function">
    <text evidence="10">Na(+)/H(+) antiporter that extrudes sodium in exchange for external protons.</text>
</comment>
<comment type="subcellular location">
    <subcellularLocation>
        <location evidence="1 10">Cell membrane</location>
        <topology evidence="1 10">Multi-pass membrane protein</topology>
    </subcellularLocation>
</comment>
<dbReference type="InterPro" id="IPR018422">
    <property type="entry name" value="Cation/H_exchanger_CPA1"/>
</dbReference>
<keyword evidence="8 10" id="KW-0472">Membrane</keyword>
<feature type="transmembrane region" description="Helical" evidence="10">
    <location>
        <begin position="349"/>
        <end position="370"/>
    </location>
</feature>
<gene>
    <name evidence="12" type="ORF">ACFPCY_42330</name>
</gene>
<evidence type="ECO:0000256" key="5">
    <source>
        <dbReference type="ARBA" id="ARBA00022989"/>
    </source>
</evidence>
<keyword evidence="13" id="KW-1185">Reference proteome</keyword>
<keyword evidence="10" id="KW-0050">Antiport</keyword>
<feature type="domain" description="Cation/H+ exchanger transmembrane" evidence="11">
    <location>
        <begin position="16"/>
        <end position="406"/>
    </location>
</feature>
<evidence type="ECO:0000313" key="13">
    <source>
        <dbReference type="Proteomes" id="UP001595872"/>
    </source>
</evidence>
<protein>
    <submittedName>
        <fullName evidence="12">Na+/H+ antiporter</fullName>
    </submittedName>
</protein>
<dbReference type="InterPro" id="IPR004705">
    <property type="entry name" value="Cation/H_exchanger_CPA1_bac"/>
</dbReference>
<comment type="similarity">
    <text evidence="10">Belongs to the monovalent cation:proton antiporter 1 (CPA1) transporter (TC 2.A.36) family.</text>
</comment>
<evidence type="ECO:0000256" key="8">
    <source>
        <dbReference type="ARBA" id="ARBA00023136"/>
    </source>
</evidence>
<dbReference type="Gene3D" id="6.10.140.1330">
    <property type="match status" value="1"/>
</dbReference>
<feature type="transmembrane region" description="Helical" evidence="10">
    <location>
        <begin position="114"/>
        <end position="135"/>
    </location>
</feature>
<feature type="transmembrane region" description="Helical" evidence="10">
    <location>
        <begin position="382"/>
        <end position="406"/>
    </location>
</feature>
<feature type="transmembrane region" description="Helical" evidence="10">
    <location>
        <begin position="6"/>
        <end position="23"/>
    </location>
</feature>
<dbReference type="InterPro" id="IPR006153">
    <property type="entry name" value="Cation/H_exchanger_TM"/>
</dbReference>
<evidence type="ECO:0000256" key="2">
    <source>
        <dbReference type="ARBA" id="ARBA00022448"/>
    </source>
</evidence>
<sequence>METTHALWLLAVPVVALAVAALARRTRIAAPLALVIAGLLVSFVPGVPNFELNPEFVLFVFMPPLLFSAAWQSSYVNLRDNFRPITLLSVGLVLFTTLAVGWVVHLVVPGLPLPVALVLGAIVAPPDAVAAVSVAQRLGLPRRTVTILVGESLFNDATALTAFRVAVAAATGAGFTWLDGAGRFGYAAVAGTLIGLVLGPPLHRLRTRLNDPLVENAVAVVAPYAAYLTAEAVHASGVIAVVVSGLYLGHRFTESPAITRLIGHSFWKIVVFLLESVVFLLIGLQLPPVLDAVSQRSWPSLAWWALVAFAVTVVARFVWLFAVSYFPIKLGLTRNRGKGEEPDWRAHVVVGWAGMRGVVSLAAAFAIPFTTRSGAPFPDRDLVLFLTFTTVLATLLVQGLTFPALIRVLRAGGADRESYTDTVAEAGAQHAAASAAISRLDELAASEELDENVVERLRHMAEHRQLRAWERLGGGTVPGGGEVPSATYRRLRREMLAAERATFIRMRDERRLDDAVLARVLHELDLEEAALQRD</sequence>
<evidence type="ECO:0000256" key="4">
    <source>
        <dbReference type="ARBA" id="ARBA00022692"/>
    </source>
</evidence>
<feature type="transmembrane region" description="Helical" evidence="10">
    <location>
        <begin position="184"/>
        <end position="204"/>
    </location>
</feature>
<feature type="transmembrane region" description="Helical" evidence="10">
    <location>
        <begin position="269"/>
        <end position="290"/>
    </location>
</feature>
<keyword evidence="5 10" id="KW-1133">Transmembrane helix</keyword>
<evidence type="ECO:0000256" key="6">
    <source>
        <dbReference type="ARBA" id="ARBA00023053"/>
    </source>
</evidence>
<dbReference type="RefSeq" id="WP_378265441.1">
    <property type="nucleotide sequence ID" value="NZ_JBHSIT010000022.1"/>
</dbReference>
<feature type="transmembrane region" description="Helical" evidence="10">
    <location>
        <begin position="30"/>
        <end position="50"/>
    </location>
</feature>
<evidence type="ECO:0000256" key="1">
    <source>
        <dbReference type="ARBA" id="ARBA00004651"/>
    </source>
</evidence>
<comment type="caution">
    <text evidence="12">The sequence shown here is derived from an EMBL/GenBank/DDBJ whole genome shotgun (WGS) entry which is preliminary data.</text>
</comment>
<evidence type="ECO:0000313" key="12">
    <source>
        <dbReference type="EMBL" id="MFC4913984.1"/>
    </source>
</evidence>
<feature type="transmembrane region" description="Helical" evidence="10">
    <location>
        <begin position="302"/>
        <end position="328"/>
    </location>
</feature>
<keyword evidence="6 10" id="KW-0915">Sodium</keyword>
<keyword evidence="3 10" id="KW-1003">Cell membrane</keyword>
<dbReference type="PANTHER" id="PTHR10110:SF86">
    <property type="entry name" value="SODIUM_HYDROGEN EXCHANGER 7"/>
    <property type="match status" value="1"/>
</dbReference>
<dbReference type="NCBIfam" id="TIGR00831">
    <property type="entry name" value="a_cpa1"/>
    <property type="match status" value="1"/>
</dbReference>
<keyword evidence="9 10" id="KW-0739">Sodium transport</keyword>
<evidence type="ECO:0000259" key="11">
    <source>
        <dbReference type="Pfam" id="PF00999"/>
    </source>
</evidence>
<dbReference type="PANTHER" id="PTHR10110">
    <property type="entry name" value="SODIUM/HYDROGEN EXCHANGER"/>
    <property type="match status" value="1"/>
</dbReference>
<evidence type="ECO:0000256" key="9">
    <source>
        <dbReference type="ARBA" id="ARBA00023201"/>
    </source>
</evidence>
<dbReference type="Pfam" id="PF00999">
    <property type="entry name" value="Na_H_Exchanger"/>
    <property type="match status" value="1"/>
</dbReference>
<evidence type="ECO:0000256" key="7">
    <source>
        <dbReference type="ARBA" id="ARBA00023065"/>
    </source>
</evidence>
<evidence type="ECO:0000256" key="3">
    <source>
        <dbReference type="ARBA" id="ARBA00022475"/>
    </source>
</evidence>
<proteinExistence type="inferred from homology"/>
<dbReference type="Proteomes" id="UP001595872">
    <property type="component" value="Unassembled WGS sequence"/>
</dbReference>
<accession>A0ABV9UDR4</accession>
<keyword evidence="4 10" id="KW-0812">Transmembrane</keyword>